<reference evidence="2" key="1">
    <citation type="journal article" date="2019" name="Int. J. Syst. Evol. Microbiol.">
        <title>The Global Catalogue of Microorganisms (GCM) 10K type strain sequencing project: providing services to taxonomists for standard genome sequencing and annotation.</title>
        <authorList>
            <consortium name="The Broad Institute Genomics Platform"/>
            <consortium name="The Broad Institute Genome Sequencing Center for Infectious Disease"/>
            <person name="Wu L."/>
            <person name="Ma J."/>
        </authorList>
    </citation>
    <scope>NUCLEOTIDE SEQUENCE [LARGE SCALE GENOMIC DNA]</scope>
    <source>
        <strain evidence="2">JCM 17441</strain>
    </source>
</reference>
<evidence type="ECO:0000313" key="1">
    <source>
        <dbReference type="EMBL" id="GAA4253532.1"/>
    </source>
</evidence>
<keyword evidence="2" id="KW-1185">Reference proteome</keyword>
<gene>
    <name evidence="1" type="ORF">GCM10022255_054710</name>
</gene>
<dbReference type="EMBL" id="BAABAT010000016">
    <property type="protein sequence ID" value="GAA4253532.1"/>
    <property type="molecule type" value="Genomic_DNA"/>
</dbReference>
<dbReference type="Proteomes" id="UP001500620">
    <property type="component" value="Unassembled WGS sequence"/>
</dbReference>
<accession>A0ABP8DDR5</accession>
<name>A0ABP8DDR5_9ACTN</name>
<sequence length="100" mass="10493">MRRTPNLAAYGLDHRMMTRADPSAAGGLEELPWAGSGLDHCARWIGLAEGARNHRPSVVVQPLVQVNLRSCHDGPAAAASGHAVRASLTARTCPCSIGPT</sequence>
<evidence type="ECO:0000313" key="2">
    <source>
        <dbReference type="Proteomes" id="UP001500620"/>
    </source>
</evidence>
<proteinExistence type="predicted"/>
<protein>
    <submittedName>
        <fullName evidence="1">Uncharacterized protein</fullName>
    </submittedName>
</protein>
<comment type="caution">
    <text evidence="1">The sequence shown here is derived from an EMBL/GenBank/DDBJ whole genome shotgun (WGS) entry which is preliminary data.</text>
</comment>
<organism evidence="1 2">
    <name type="scientific">Dactylosporangium darangshiense</name>
    <dbReference type="NCBI Taxonomy" id="579108"/>
    <lineage>
        <taxon>Bacteria</taxon>
        <taxon>Bacillati</taxon>
        <taxon>Actinomycetota</taxon>
        <taxon>Actinomycetes</taxon>
        <taxon>Micromonosporales</taxon>
        <taxon>Micromonosporaceae</taxon>
        <taxon>Dactylosporangium</taxon>
    </lineage>
</organism>